<keyword evidence="3" id="KW-1003">Cell membrane</keyword>
<dbReference type="RefSeq" id="WP_165832530.1">
    <property type="nucleotide sequence ID" value="NZ_JACCEX010000002.1"/>
</dbReference>
<dbReference type="GO" id="GO:0022857">
    <property type="term" value="F:transmembrane transporter activity"/>
    <property type="evidence" value="ECO:0007669"/>
    <property type="project" value="UniProtKB-UniRule"/>
</dbReference>
<keyword evidence="4 9" id="KW-0997">Cell inner membrane</keyword>
<comment type="subunit">
    <text evidence="9">The complex comprises the extracytoplasmic solute receptor protein and the two transmembrane proteins.</text>
</comment>
<keyword evidence="2 9" id="KW-0813">Transport</keyword>
<comment type="function">
    <text evidence="9">Part of the tripartite ATP-independent periplasmic (TRAP) transport system.</text>
</comment>
<evidence type="ECO:0000256" key="7">
    <source>
        <dbReference type="ARBA" id="ARBA00023136"/>
    </source>
</evidence>
<feature type="transmembrane region" description="Helical" evidence="9">
    <location>
        <begin position="20"/>
        <end position="43"/>
    </location>
</feature>
<comment type="caution">
    <text evidence="11">The sequence shown here is derived from an EMBL/GenBank/DDBJ whole genome shotgun (WGS) entry which is preliminary data.</text>
</comment>
<evidence type="ECO:0000313" key="12">
    <source>
        <dbReference type="Proteomes" id="UP000246145"/>
    </source>
</evidence>
<gene>
    <name evidence="11" type="ORF">C7440_2064</name>
</gene>
<evidence type="ECO:0000256" key="2">
    <source>
        <dbReference type="ARBA" id="ARBA00022448"/>
    </source>
</evidence>
<evidence type="ECO:0000256" key="3">
    <source>
        <dbReference type="ARBA" id="ARBA00022475"/>
    </source>
</evidence>
<dbReference type="Pfam" id="PF04290">
    <property type="entry name" value="DctQ"/>
    <property type="match status" value="1"/>
</dbReference>
<proteinExistence type="inferred from homology"/>
<comment type="subcellular location">
    <subcellularLocation>
        <location evidence="1 9">Cell inner membrane</location>
        <topology evidence="1 9">Multi-pass membrane protein</topology>
    </subcellularLocation>
</comment>
<evidence type="ECO:0000256" key="4">
    <source>
        <dbReference type="ARBA" id="ARBA00022519"/>
    </source>
</evidence>
<evidence type="ECO:0000256" key="9">
    <source>
        <dbReference type="RuleBase" id="RU369079"/>
    </source>
</evidence>
<feature type="transmembrane region" description="Helical" evidence="9">
    <location>
        <begin position="139"/>
        <end position="161"/>
    </location>
</feature>
<accession>A0A2U1CNH7</accession>
<dbReference type="GO" id="GO:0015740">
    <property type="term" value="P:C4-dicarboxylate transport"/>
    <property type="evidence" value="ECO:0007669"/>
    <property type="project" value="TreeGrafter"/>
</dbReference>
<feature type="domain" description="Tripartite ATP-independent periplasmic transporters DctQ component" evidence="10">
    <location>
        <begin position="34"/>
        <end position="156"/>
    </location>
</feature>
<name>A0A2U1CNH7_9BURK</name>
<dbReference type="GO" id="GO:0005886">
    <property type="term" value="C:plasma membrane"/>
    <property type="evidence" value="ECO:0007669"/>
    <property type="project" value="UniProtKB-SubCell"/>
</dbReference>
<dbReference type="STRING" id="1231391.GCA_000308195_02108"/>
<dbReference type="EMBL" id="QEKO01000002">
    <property type="protein sequence ID" value="PVY62570.1"/>
    <property type="molecule type" value="Genomic_DNA"/>
</dbReference>
<keyword evidence="5 9" id="KW-0812">Transmembrane</keyword>
<evidence type="ECO:0000256" key="5">
    <source>
        <dbReference type="ARBA" id="ARBA00022692"/>
    </source>
</evidence>
<dbReference type="InterPro" id="IPR007387">
    <property type="entry name" value="TRAP_DctQ"/>
</dbReference>
<dbReference type="PANTHER" id="PTHR35011">
    <property type="entry name" value="2,3-DIKETO-L-GULONATE TRAP TRANSPORTER SMALL PERMEASE PROTEIN YIAM"/>
    <property type="match status" value="1"/>
</dbReference>
<evidence type="ECO:0000259" key="10">
    <source>
        <dbReference type="Pfam" id="PF04290"/>
    </source>
</evidence>
<feature type="transmembrane region" description="Helical" evidence="9">
    <location>
        <begin position="97"/>
        <end position="119"/>
    </location>
</feature>
<organism evidence="11 12">
    <name type="scientific">Pusillimonas noertemannii</name>
    <dbReference type="NCBI Taxonomy" id="305977"/>
    <lineage>
        <taxon>Bacteria</taxon>
        <taxon>Pseudomonadati</taxon>
        <taxon>Pseudomonadota</taxon>
        <taxon>Betaproteobacteria</taxon>
        <taxon>Burkholderiales</taxon>
        <taxon>Alcaligenaceae</taxon>
        <taxon>Pusillimonas</taxon>
    </lineage>
</organism>
<comment type="similarity">
    <text evidence="8 9">Belongs to the TRAP transporter small permease family.</text>
</comment>
<sequence>MKAVRLFLCGLARANDIAVFAMAGLAGLVLVATFLAIIVDVLMRNLGLASPSWTSALSEYAMLVATMGAAPLLIRERRHVWVEFIESFTGPRFQRRLAVLVVLLCVGICAVMAWFSIVMALDSAARAEVDIRSIILPRWFLYAVLAVGFTLCATEFGRFILRREDMYEKGPVEPGAT</sequence>
<reference evidence="11 12" key="1">
    <citation type="submission" date="2018-04" db="EMBL/GenBank/DDBJ databases">
        <title>Genomic Encyclopedia of Type Strains, Phase IV (KMG-IV): sequencing the most valuable type-strain genomes for metagenomic binning, comparative biology and taxonomic classification.</title>
        <authorList>
            <person name="Goeker M."/>
        </authorList>
    </citation>
    <scope>NUCLEOTIDE SEQUENCE [LARGE SCALE GENOMIC DNA]</scope>
    <source>
        <strain evidence="11 12">DSM 10065</strain>
    </source>
</reference>
<keyword evidence="6 9" id="KW-1133">Transmembrane helix</keyword>
<dbReference type="AlphaFoldDB" id="A0A2U1CNH7"/>
<dbReference type="Proteomes" id="UP000246145">
    <property type="component" value="Unassembled WGS sequence"/>
</dbReference>
<evidence type="ECO:0000256" key="8">
    <source>
        <dbReference type="ARBA" id="ARBA00038436"/>
    </source>
</evidence>
<protein>
    <recommendedName>
        <fullName evidence="9">TRAP transporter small permease protein</fullName>
    </recommendedName>
</protein>
<dbReference type="PANTHER" id="PTHR35011:SF10">
    <property type="entry name" value="TRAP TRANSPORTER SMALL PERMEASE PROTEIN"/>
    <property type="match status" value="1"/>
</dbReference>
<keyword evidence="7 9" id="KW-0472">Membrane</keyword>
<dbReference type="InterPro" id="IPR055348">
    <property type="entry name" value="DctQ"/>
</dbReference>
<evidence type="ECO:0000256" key="1">
    <source>
        <dbReference type="ARBA" id="ARBA00004429"/>
    </source>
</evidence>
<feature type="transmembrane region" description="Helical" evidence="9">
    <location>
        <begin position="55"/>
        <end position="74"/>
    </location>
</feature>
<evidence type="ECO:0000313" key="11">
    <source>
        <dbReference type="EMBL" id="PVY62570.1"/>
    </source>
</evidence>
<evidence type="ECO:0000256" key="6">
    <source>
        <dbReference type="ARBA" id="ARBA00022989"/>
    </source>
</evidence>
<keyword evidence="12" id="KW-1185">Reference proteome</keyword>